<evidence type="ECO:0000256" key="5">
    <source>
        <dbReference type="ARBA" id="ARBA00023136"/>
    </source>
</evidence>
<dbReference type="Pfam" id="PF02687">
    <property type="entry name" value="FtsX"/>
    <property type="match status" value="2"/>
</dbReference>
<gene>
    <name evidence="9" type="ORF">BcellWH2_05398</name>
</gene>
<sequence length="761" mass="87314">MVLHYLKVALRNLLKYKTHSFISALCLAVGIVCYTIVCFFMQEWAKLENLPDSERRIRITVNQKQSSFFRTSEIKRLEEQSISGLECLTIQSFNNSTEIEVIDNEQRNLPFLIGYRGVNSNFFSYNNRKLLHGSRLPEAPDEVVLSNKFASKSYGTANPIGTTIRLANPQSIAKNTIQSFKVVNVVEDNGLQDPKVDCYFSYEIMTYDALSVKGYLSPKTTMEMLNKSLQSITWQRNEDTVHPYAAFSMRQDKELTMVQYLILFIASLILVSGLINFLKFIIQMFYNRQREVALRKCMGSEIKGLFLLLFTEVFWMMSTAFLLSLFLTELMINLAKIYIPSHDMPDLPLSSIYVVQFQIYVALLMICMLVIWFPIRRLRKVSIISQINNNRSRHIFRSIMMWLQLGIAIFFVGSTLGVNMVWHEAFGQAYNPLTSEEEENIISLKVNTQRMWQHINPILSDIQALPECIETLTMTDDLQSGNHFMRTYKKADQSEVMITVAEGATSYFKFLKIPLQGKEVNGDAEGTVYVSEAFRLQLDKDNVQDRVEIEGQSYRIIGTFKELYKETQGRGTIGSVFFPSNHFRYFYVKLAPGTNATKSIRRITNICRNYVPTTLPLEIRSLSDNKQTMMGSMYMTQVAMTILAVVSILLVVLSIYSAISMDTVSRQKEIAIRKINGATPWIIAGIFSKAYLVIFLLAFAVAYPLVRLMLLSIDADTVKCIQGWDWGILLFFSVAFMIFLTTAYKIYRIMHINPAEIIKNE</sequence>
<keyword evidence="4 6" id="KW-1133">Transmembrane helix</keyword>
<dbReference type="RefSeq" id="WP_029428114.1">
    <property type="nucleotide sequence ID" value="NZ_CP012801.1"/>
</dbReference>
<dbReference type="GO" id="GO:0022857">
    <property type="term" value="F:transmembrane transporter activity"/>
    <property type="evidence" value="ECO:0007669"/>
    <property type="project" value="TreeGrafter"/>
</dbReference>
<feature type="domain" description="ABC3 transporter permease C-terminal" evidence="7">
    <location>
        <begin position="264"/>
        <end position="382"/>
    </location>
</feature>
<dbReference type="PATRIC" id="fig|246787.4.peg.5571"/>
<proteinExistence type="predicted"/>
<feature type="transmembrane region" description="Helical" evidence="6">
    <location>
        <begin position="21"/>
        <end position="42"/>
    </location>
</feature>
<organism evidence="9 10">
    <name type="scientific">Bacteroides cellulosilyticus</name>
    <dbReference type="NCBI Taxonomy" id="246787"/>
    <lineage>
        <taxon>Bacteria</taxon>
        <taxon>Pseudomonadati</taxon>
        <taxon>Bacteroidota</taxon>
        <taxon>Bacteroidia</taxon>
        <taxon>Bacteroidales</taxon>
        <taxon>Bacteroidaceae</taxon>
        <taxon>Bacteroides</taxon>
    </lineage>
</organism>
<keyword evidence="2" id="KW-1003">Cell membrane</keyword>
<evidence type="ECO:0000256" key="2">
    <source>
        <dbReference type="ARBA" id="ARBA00022475"/>
    </source>
</evidence>
<dbReference type="KEGG" id="bcel:BcellWH2_05398"/>
<evidence type="ECO:0000313" key="9">
    <source>
        <dbReference type="EMBL" id="ALJ62598.1"/>
    </source>
</evidence>
<evidence type="ECO:0000256" key="4">
    <source>
        <dbReference type="ARBA" id="ARBA00022989"/>
    </source>
</evidence>
<feature type="transmembrane region" description="Helical" evidence="6">
    <location>
        <begin position="352"/>
        <end position="375"/>
    </location>
</feature>
<keyword evidence="5 6" id="KW-0472">Membrane</keyword>
<comment type="subcellular location">
    <subcellularLocation>
        <location evidence="1">Cell membrane</location>
        <topology evidence="1">Multi-pass membrane protein</topology>
    </subcellularLocation>
</comment>
<dbReference type="GO" id="GO:0005886">
    <property type="term" value="C:plasma membrane"/>
    <property type="evidence" value="ECO:0007669"/>
    <property type="project" value="UniProtKB-SubCell"/>
</dbReference>
<feature type="transmembrane region" description="Helical" evidence="6">
    <location>
        <begin position="395"/>
        <end position="422"/>
    </location>
</feature>
<dbReference type="InterPro" id="IPR003838">
    <property type="entry name" value="ABC3_permease_C"/>
</dbReference>
<dbReference type="AlphaFoldDB" id="A0A0P0GYB0"/>
<protein>
    <submittedName>
        <fullName evidence="9">FtsX-like permease family protein</fullName>
    </submittedName>
</protein>
<dbReference type="Pfam" id="PF12704">
    <property type="entry name" value="MacB_PCD"/>
    <property type="match status" value="2"/>
</dbReference>
<dbReference type="EMBL" id="CP012801">
    <property type="protein sequence ID" value="ALJ62598.1"/>
    <property type="molecule type" value="Genomic_DNA"/>
</dbReference>
<feature type="transmembrane region" description="Helical" evidence="6">
    <location>
        <begin position="726"/>
        <end position="747"/>
    </location>
</feature>
<feature type="domain" description="ABC3 transporter permease C-terminal" evidence="7">
    <location>
        <begin position="642"/>
        <end position="754"/>
    </location>
</feature>
<name>A0A0P0GYB0_9BACE</name>
<accession>A0A0P0GYB0</accession>
<feature type="transmembrane region" description="Helical" evidence="6">
    <location>
        <begin position="260"/>
        <end position="286"/>
    </location>
</feature>
<dbReference type="PANTHER" id="PTHR30572:SF18">
    <property type="entry name" value="ABC-TYPE MACROLIDE FAMILY EXPORT SYSTEM PERMEASE COMPONENT 2"/>
    <property type="match status" value="1"/>
</dbReference>
<feature type="domain" description="MacB-like periplasmic core" evidence="8">
    <location>
        <begin position="20"/>
        <end position="231"/>
    </location>
</feature>
<dbReference type="Proteomes" id="UP000061809">
    <property type="component" value="Chromosome"/>
</dbReference>
<evidence type="ECO:0000313" key="10">
    <source>
        <dbReference type="Proteomes" id="UP000061809"/>
    </source>
</evidence>
<dbReference type="InterPro" id="IPR025857">
    <property type="entry name" value="MacB_PCD"/>
</dbReference>
<keyword evidence="3 6" id="KW-0812">Transmembrane</keyword>
<dbReference type="InterPro" id="IPR050250">
    <property type="entry name" value="Macrolide_Exporter_MacB"/>
</dbReference>
<evidence type="ECO:0000259" key="7">
    <source>
        <dbReference type="Pfam" id="PF02687"/>
    </source>
</evidence>
<feature type="transmembrane region" description="Helical" evidence="6">
    <location>
        <begin position="306"/>
        <end position="332"/>
    </location>
</feature>
<dbReference type="PANTHER" id="PTHR30572">
    <property type="entry name" value="MEMBRANE COMPONENT OF TRANSPORTER-RELATED"/>
    <property type="match status" value="1"/>
</dbReference>
<feature type="domain" description="MacB-like periplasmic core" evidence="8">
    <location>
        <begin position="480"/>
        <end position="605"/>
    </location>
</feature>
<evidence type="ECO:0000256" key="3">
    <source>
        <dbReference type="ARBA" id="ARBA00022692"/>
    </source>
</evidence>
<reference evidence="9 10" key="1">
    <citation type="journal article" date="2015" name="Science">
        <title>Genetic determinants of in vivo fitness and diet responsiveness in multiple human gut Bacteroides.</title>
        <authorList>
            <person name="Wu M."/>
            <person name="McNulty N.P."/>
            <person name="Rodionov D.A."/>
            <person name="Khoroshkin M.S."/>
            <person name="Griffin N.W."/>
            <person name="Cheng J."/>
            <person name="Latreille P."/>
            <person name="Kerstetter R.A."/>
            <person name="Terrapon N."/>
            <person name="Henrissat B."/>
            <person name="Osterman A.L."/>
            <person name="Gordon J.I."/>
        </authorList>
    </citation>
    <scope>NUCLEOTIDE SEQUENCE [LARGE SCALE GENOMIC DNA]</scope>
    <source>
        <strain evidence="9 10">WH2</strain>
    </source>
</reference>
<evidence type="ECO:0000256" key="6">
    <source>
        <dbReference type="SAM" id="Phobius"/>
    </source>
</evidence>
<evidence type="ECO:0000259" key="8">
    <source>
        <dbReference type="Pfam" id="PF12704"/>
    </source>
</evidence>
<feature type="transmembrane region" description="Helical" evidence="6">
    <location>
        <begin position="634"/>
        <end position="659"/>
    </location>
</feature>
<feature type="transmembrane region" description="Helical" evidence="6">
    <location>
        <begin position="680"/>
        <end position="706"/>
    </location>
</feature>
<evidence type="ECO:0000256" key="1">
    <source>
        <dbReference type="ARBA" id="ARBA00004651"/>
    </source>
</evidence>